<dbReference type="OrthoDB" id="539167at2759"/>
<keyword evidence="5" id="KW-1185">Reference proteome</keyword>
<dbReference type="Pfam" id="PF12796">
    <property type="entry name" value="Ank_2"/>
    <property type="match status" value="1"/>
</dbReference>
<dbReference type="InterPro" id="IPR002110">
    <property type="entry name" value="Ankyrin_rpt"/>
</dbReference>
<proteinExistence type="predicted"/>
<reference evidence="4 5" key="1">
    <citation type="submission" date="2017-08" db="EMBL/GenBank/DDBJ databases">
        <title>Acidophilic green algal genome provides insights into adaptation to an acidic environment.</title>
        <authorList>
            <person name="Hirooka S."/>
            <person name="Hirose Y."/>
            <person name="Kanesaki Y."/>
            <person name="Higuchi S."/>
            <person name="Fujiwara T."/>
            <person name="Onuma R."/>
            <person name="Era A."/>
            <person name="Ohbayashi R."/>
            <person name="Uzuka A."/>
            <person name="Nozaki H."/>
            <person name="Yoshikawa H."/>
            <person name="Miyagishima S.Y."/>
        </authorList>
    </citation>
    <scope>NUCLEOTIDE SEQUENCE [LARGE SCALE GENOMIC DNA]</scope>
    <source>
        <strain evidence="4 5">NIES-2499</strain>
    </source>
</reference>
<organism evidence="4 5">
    <name type="scientific">Chlamydomonas eustigma</name>
    <dbReference type="NCBI Taxonomy" id="1157962"/>
    <lineage>
        <taxon>Eukaryota</taxon>
        <taxon>Viridiplantae</taxon>
        <taxon>Chlorophyta</taxon>
        <taxon>core chlorophytes</taxon>
        <taxon>Chlorophyceae</taxon>
        <taxon>CS clade</taxon>
        <taxon>Chlamydomonadales</taxon>
        <taxon>Chlamydomonadaceae</taxon>
        <taxon>Chlamydomonas</taxon>
    </lineage>
</organism>
<dbReference type="AlphaFoldDB" id="A0A250X6F1"/>
<dbReference type="PANTHER" id="PTHR24198:SF165">
    <property type="entry name" value="ANKYRIN REPEAT-CONTAINING PROTEIN-RELATED"/>
    <property type="match status" value="1"/>
</dbReference>
<dbReference type="SUPFAM" id="SSF48403">
    <property type="entry name" value="Ankyrin repeat"/>
    <property type="match status" value="1"/>
</dbReference>
<dbReference type="Proteomes" id="UP000232323">
    <property type="component" value="Unassembled WGS sequence"/>
</dbReference>
<gene>
    <name evidence="4" type="ORF">CEUSTIGMA_g6099.t1</name>
</gene>
<dbReference type="Gene3D" id="1.25.40.20">
    <property type="entry name" value="Ankyrin repeat-containing domain"/>
    <property type="match status" value="1"/>
</dbReference>
<sequence>MGGDNARRRRRREVEFSMQEIQRREMNNQEIQALLRAVRKGSKAEFGLVKLSSLDLNALICQQDDAPLLDWTPHTTLLEYACWLQQDAVCGALLKAGADPTIRYISCNHLCDDLNPGCTEQPTAIFQEPSTSTCSIWIVKNIVQMRAAAAAITAAQSKLHDPTCVDPVQQPSLASEMGACSMPTLQQQCRTCTAKDEGYKYCSSSTPHCSICHADPPRCPLRDPFCGHMCCEACVWRRLCACGDGHIGAGSCCPCLRGSDSVTPAEASNTLEMWNGYSKEEAHHMKKESRLRWEKLPSTCPSNKEVKGCELEKPRFRALPGAEVAKLYLGGTRAQRQSNLWKAATCGKVDRIRALVEAGALVDGVNEYGQTPVYLAVLHGHEEAVQLLCSWAGADVELRANGGSSCCTVAAAAGRVCILHVLSTCGGADLGAPGAEGKTAWQYAHEMGHQEVIQYLLEKDQTTQALEAMCWTMLFQKPCYGALGLCSTGFQQVTSSIPLKAAHDSGAYKGVERFYLCDAEGMAPHVDLSKKNPGDLLQRSSSKTFLLYLDACGEGGETLLLEREGPSIEASGEILASVTPASGRFLLFPHKCPHAGAPVDSKYPKLVLRGELY</sequence>
<evidence type="ECO:0000313" key="4">
    <source>
        <dbReference type="EMBL" id="GAX78661.1"/>
    </source>
</evidence>
<accession>A0A250X6F1</accession>
<evidence type="ECO:0000313" key="5">
    <source>
        <dbReference type="Proteomes" id="UP000232323"/>
    </source>
</evidence>
<comment type="caution">
    <text evidence="4">The sequence shown here is derived from an EMBL/GenBank/DDBJ whole genome shotgun (WGS) entry which is preliminary data.</text>
</comment>
<keyword evidence="1" id="KW-0677">Repeat</keyword>
<dbReference type="Pfam" id="PF13640">
    <property type="entry name" value="2OG-FeII_Oxy_3"/>
    <property type="match status" value="1"/>
</dbReference>
<keyword evidence="2" id="KW-0040">ANK repeat</keyword>
<evidence type="ECO:0000256" key="2">
    <source>
        <dbReference type="ARBA" id="ARBA00023043"/>
    </source>
</evidence>
<dbReference type="PANTHER" id="PTHR24198">
    <property type="entry name" value="ANKYRIN REPEAT AND PROTEIN KINASE DOMAIN-CONTAINING PROTEIN"/>
    <property type="match status" value="1"/>
</dbReference>
<dbReference type="STRING" id="1157962.A0A250X6F1"/>
<evidence type="ECO:0000256" key="1">
    <source>
        <dbReference type="ARBA" id="ARBA00022737"/>
    </source>
</evidence>
<dbReference type="EMBL" id="BEGY01000034">
    <property type="protein sequence ID" value="GAX78661.1"/>
    <property type="molecule type" value="Genomic_DNA"/>
</dbReference>
<dbReference type="SMART" id="SM00248">
    <property type="entry name" value="ANK"/>
    <property type="match status" value="4"/>
</dbReference>
<dbReference type="InterPro" id="IPR036770">
    <property type="entry name" value="Ankyrin_rpt-contain_sf"/>
</dbReference>
<protein>
    <recommendedName>
        <fullName evidence="3">Prolyl 4-hydroxylase alpha subunit Fe(2+) 2OG dioxygenase domain-containing protein</fullName>
    </recommendedName>
</protein>
<evidence type="ECO:0000259" key="3">
    <source>
        <dbReference type="Pfam" id="PF13640"/>
    </source>
</evidence>
<name>A0A250X6F1_9CHLO</name>
<feature type="domain" description="Prolyl 4-hydroxylase alpha subunit Fe(2+) 2OG dioxygenase" evidence="3">
    <location>
        <begin position="521"/>
        <end position="608"/>
    </location>
</feature>
<dbReference type="Gene3D" id="2.60.120.620">
    <property type="entry name" value="q2cbj1_9rhob like domain"/>
    <property type="match status" value="1"/>
</dbReference>
<dbReference type="InterPro" id="IPR044862">
    <property type="entry name" value="Pro_4_hyd_alph_FE2OG_OXY"/>
</dbReference>